<organism evidence="2 3">
    <name type="scientific">Parachitinimonas caeni</name>
    <dbReference type="NCBI Taxonomy" id="3031301"/>
    <lineage>
        <taxon>Bacteria</taxon>
        <taxon>Pseudomonadati</taxon>
        <taxon>Pseudomonadota</taxon>
        <taxon>Betaproteobacteria</taxon>
        <taxon>Neisseriales</taxon>
        <taxon>Chitinibacteraceae</taxon>
        <taxon>Parachitinimonas</taxon>
    </lineage>
</organism>
<reference evidence="2" key="1">
    <citation type="submission" date="2023-03" db="EMBL/GenBank/DDBJ databases">
        <title>Chitinimonas shenzhenensis gen. nov., sp. nov., a novel member of family Burkholderiaceae isolated from activated sludge collected in Shen Zhen, China.</title>
        <authorList>
            <person name="Wang X."/>
        </authorList>
    </citation>
    <scope>NUCLEOTIDE SEQUENCE</scope>
    <source>
        <strain evidence="2">DQS-5</strain>
    </source>
</reference>
<dbReference type="Pfam" id="PF00378">
    <property type="entry name" value="ECH_1"/>
    <property type="match status" value="1"/>
</dbReference>
<name>A0ABT7DSA7_9NEIS</name>
<dbReference type="InterPro" id="IPR014748">
    <property type="entry name" value="Enoyl-CoA_hydra_C"/>
</dbReference>
<dbReference type="Gene3D" id="1.10.12.10">
    <property type="entry name" value="Lyase 2-enoyl-coa Hydratase, Chain A, domain 2"/>
    <property type="match status" value="1"/>
</dbReference>
<gene>
    <name evidence="2" type="ORF">PZA18_02160</name>
</gene>
<keyword evidence="3" id="KW-1185">Reference proteome</keyword>
<dbReference type="EMBL" id="JARRAF010000002">
    <property type="protein sequence ID" value="MDK2122849.1"/>
    <property type="molecule type" value="Genomic_DNA"/>
</dbReference>
<dbReference type="Gene3D" id="3.90.226.10">
    <property type="entry name" value="2-enoyl-CoA Hydratase, Chain A, domain 1"/>
    <property type="match status" value="1"/>
</dbReference>
<dbReference type="PANTHER" id="PTHR43149">
    <property type="entry name" value="ENOYL-COA HYDRATASE"/>
    <property type="match status" value="1"/>
</dbReference>
<dbReference type="InterPro" id="IPR045002">
    <property type="entry name" value="Ech1-like"/>
</dbReference>
<dbReference type="RefSeq" id="WP_284099136.1">
    <property type="nucleotide sequence ID" value="NZ_JARRAF010000002.1"/>
</dbReference>
<proteinExistence type="inferred from homology"/>
<dbReference type="SUPFAM" id="SSF52096">
    <property type="entry name" value="ClpP/crotonase"/>
    <property type="match status" value="1"/>
</dbReference>
<dbReference type="InterPro" id="IPR029045">
    <property type="entry name" value="ClpP/crotonase-like_dom_sf"/>
</dbReference>
<accession>A0ABT7DSA7</accession>
<sequence>MPIPTFSTLELKLENHTASINLNRPEKANAMNDAMWQELRQAFVWADRTPGVRVVVLSGNGDNFCAGIDLSLLMSVQAAVKDECLGRQNEKLHALILDLQDCLTALERCRKPVLAAIHGACVGGGLDLVAAADMRYCTEDAFFQIKEIDMGMVADVGSLQRLPKLIGDGRLRELAYTGRRMMGEEAERIGLANNVYANRDSMIMDVLEIAATIVAKSPLAIRGSKEIINYSRDHSVADSLRYVAAWNSGMLVSKDLEAAAMATLTKTTPHFKD</sequence>
<evidence type="ECO:0000313" key="2">
    <source>
        <dbReference type="EMBL" id="MDK2122849.1"/>
    </source>
</evidence>
<comment type="caution">
    <text evidence="2">The sequence shown here is derived from an EMBL/GenBank/DDBJ whole genome shotgun (WGS) entry which is preliminary data.</text>
</comment>
<evidence type="ECO:0000313" key="3">
    <source>
        <dbReference type="Proteomes" id="UP001172778"/>
    </source>
</evidence>
<evidence type="ECO:0000256" key="1">
    <source>
        <dbReference type="ARBA" id="ARBA00005254"/>
    </source>
</evidence>
<protein>
    <submittedName>
        <fullName evidence="2">Crotonase/enoyl-CoA hydratase family protein</fullName>
    </submittedName>
</protein>
<dbReference type="CDD" id="cd06558">
    <property type="entry name" value="crotonase-like"/>
    <property type="match status" value="1"/>
</dbReference>
<dbReference type="NCBIfam" id="NF004794">
    <property type="entry name" value="PRK06142.1"/>
    <property type="match status" value="1"/>
</dbReference>
<dbReference type="InterPro" id="IPR001753">
    <property type="entry name" value="Enoyl-CoA_hydra/iso"/>
</dbReference>
<comment type="similarity">
    <text evidence="1">Belongs to the enoyl-CoA hydratase/isomerase family.</text>
</comment>
<dbReference type="Proteomes" id="UP001172778">
    <property type="component" value="Unassembled WGS sequence"/>
</dbReference>